<dbReference type="InterPro" id="IPR050078">
    <property type="entry name" value="Ribosomal_L11_MeTrfase_PrmA"/>
</dbReference>
<accession>D9QV89</accession>
<evidence type="ECO:0000256" key="3">
    <source>
        <dbReference type="ARBA" id="ARBA00022603"/>
    </source>
</evidence>
<keyword evidence="4 6" id="KW-0808">Transferase</keyword>
<dbReference type="eggNOG" id="COG2264">
    <property type="taxonomic scope" value="Bacteria"/>
</dbReference>
<evidence type="ECO:0000256" key="5">
    <source>
        <dbReference type="ARBA" id="ARBA00022691"/>
    </source>
</evidence>
<keyword evidence="2 6" id="KW-0963">Cytoplasm</keyword>
<gene>
    <name evidence="6" type="primary">prmA</name>
    <name evidence="7" type="ordered locus">Acear_0606</name>
</gene>
<comment type="function">
    <text evidence="6">Methylates ribosomal protein L11.</text>
</comment>
<keyword evidence="7" id="KW-0687">Ribonucleoprotein</keyword>
<dbReference type="EMBL" id="CP002105">
    <property type="protein sequence ID" value="ADL12148.1"/>
    <property type="molecule type" value="Genomic_DNA"/>
</dbReference>
<dbReference type="HOGENOM" id="CLU_049382_0_1_9"/>
<keyword evidence="7" id="KW-0689">Ribosomal protein</keyword>
<organism evidence="7 8">
    <name type="scientific">Acetohalobium arabaticum (strain ATCC 49924 / DSM 5501 / Z-7288)</name>
    <dbReference type="NCBI Taxonomy" id="574087"/>
    <lineage>
        <taxon>Bacteria</taxon>
        <taxon>Bacillati</taxon>
        <taxon>Bacillota</taxon>
        <taxon>Clostridia</taxon>
        <taxon>Halanaerobiales</taxon>
        <taxon>Halobacteroidaceae</taxon>
        <taxon>Acetohalobium</taxon>
    </lineage>
</organism>
<dbReference type="GO" id="GO:0005737">
    <property type="term" value="C:cytoplasm"/>
    <property type="evidence" value="ECO:0007669"/>
    <property type="project" value="UniProtKB-SubCell"/>
</dbReference>
<evidence type="ECO:0000256" key="1">
    <source>
        <dbReference type="ARBA" id="ARBA00009741"/>
    </source>
</evidence>
<feature type="binding site" evidence="6">
    <location>
        <position position="183"/>
    </location>
    <ligand>
        <name>S-adenosyl-L-methionine</name>
        <dbReference type="ChEBI" id="CHEBI:59789"/>
    </ligand>
</feature>
<dbReference type="GO" id="GO:0032259">
    <property type="term" value="P:methylation"/>
    <property type="evidence" value="ECO:0007669"/>
    <property type="project" value="UniProtKB-KW"/>
</dbReference>
<evidence type="ECO:0000256" key="6">
    <source>
        <dbReference type="HAMAP-Rule" id="MF_00735"/>
    </source>
</evidence>
<comment type="similarity">
    <text evidence="1 6">Belongs to the methyltransferase superfamily. PrmA family.</text>
</comment>
<evidence type="ECO:0000256" key="4">
    <source>
        <dbReference type="ARBA" id="ARBA00022679"/>
    </source>
</evidence>
<proteinExistence type="inferred from homology"/>
<keyword evidence="8" id="KW-1185">Reference proteome</keyword>
<feature type="binding site" evidence="6">
    <location>
        <position position="140"/>
    </location>
    <ligand>
        <name>S-adenosyl-L-methionine</name>
        <dbReference type="ChEBI" id="CHEBI:59789"/>
    </ligand>
</feature>
<dbReference type="PANTHER" id="PTHR43648:SF1">
    <property type="entry name" value="ELECTRON TRANSFER FLAVOPROTEIN BETA SUBUNIT LYSINE METHYLTRANSFERASE"/>
    <property type="match status" value="1"/>
</dbReference>
<dbReference type="HAMAP" id="MF_00735">
    <property type="entry name" value="Methyltr_PrmA"/>
    <property type="match status" value="1"/>
</dbReference>
<dbReference type="NCBIfam" id="TIGR00406">
    <property type="entry name" value="prmA"/>
    <property type="match status" value="1"/>
</dbReference>
<dbReference type="InterPro" id="IPR004498">
    <property type="entry name" value="Ribosomal_PrmA_MeTrfase"/>
</dbReference>
<dbReference type="STRING" id="574087.Acear_0606"/>
<comment type="catalytic activity">
    <reaction evidence="6">
        <text>L-lysyl-[protein] + 3 S-adenosyl-L-methionine = N(6),N(6),N(6)-trimethyl-L-lysyl-[protein] + 3 S-adenosyl-L-homocysteine + 3 H(+)</text>
        <dbReference type="Rhea" id="RHEA:54192"/>
        <dbReference type="Rhea" id="RHEA-COMP:9752"/>
        <dbReference type="Rhea" id="RHEA-COMP:13826"/>
        <dbReference type="ChEBI" id="CHEBI:15378"/>
        <dbReference type="ChEBI" id="CHEBI:29969"/>
        <dbReference type="ChEBI" id="CHEBI:57856"/>
        <dbReference type="ChEBI" id="CHEBI:59789"/>
        <dbReference type="ChEBI" id="CHEBI:61961"/>
    </reaction>
</comment>
<keyword evidence="3 6" id="KW-0489">Methyltransferase</keyword>
<dbReference type="PANTHER" id="PTHR43648">
    <property type="entry name" value="ELECTRON TRANSFER FLAVOPROTEIN BETA SUBUNIT LYSINE METHYLTRANSFERASE"/>
    <property type="match status" value="1"/>
</dbReference>
<comment type="subcellular location">
    <subcellularLocation>
        <location evidence="6">Cytoplasm</location>
    </subcellularLocation>
</comment>
<dbReference type="Proteomes" id="UP000001661">
    <property type="component" value="Chromosome"/>
</dbReference>
<dbReference type="OrthoDB" id="9785995at2"/>
<protein>
    <recommendedName>
        <fullName evidence="6">Ribosomal protein L11 methyltransferase</fullName>
        <shortName evidence="6">L11 Mtase</shortName>
        <ecNumber evidence="6">2.1.1.-</ecNumber>
    </recommendedName>
</protein>
<dbReference type="PIRSF" id="PIRSF000401">
    <property type="entry name" value="RPL11_MTase"/>
    <property type="match status" value="1"/>
</dbReference>
<dbReference type="GO" id="GO:0016279">
    <property type="term" value="F:protein-lysine N-methyltransferase activity"/>
    <property type="evidence" value="ECO:0007669"/>
    <property type="project" value="RHEA"/>
</dbReference>
<dbReference type="GO" id="GO:0005840">
    <property type="term" value="C:ribosome"/>
    <property type="evidence" value="ECO:0007669"/>
    <property type="project" value="UniProtKB-KW"/>
</dbReference>
<keyword evidence="5 6" id="KW-0949">S-adenosyl-L-methionine</keyword>
<evidence type="ECO:0000313" key="7">
    <source>
        <dbReference type="EMBL" id="ADL12148.1"/>
    </source>
</evidence>
<reference evidence="7 8" key="1">
    <citation type="journal article" date="2010" name="Stand. Genomic Sci.">
        <title>Complete genome sequence of Acetohalobium arabaticum type strain (Z-7288).</title>
        <authorList>
            <person name="Sikorski J."/>
            <person name="Lapidus A."/>
            <person name="Chertkov O."/>
            <person name="Lucas S."/>
            <person name="Copeland A."/>
            <person name="Glavina Del Rio T."/>
            <person name="Nolan M."/>
            <person name="Tice H."/>
            <person name="Cheng J.F."/>
            <person name="Han C."/>
            <person name="Brambilla E."/>
            <person name="Pitluck S."/>
            <person name="Liolios K."/>
            <person name="Ivanova N."/>
            <person name="Mavromatis K."/>
            <person name="Mikhailova N."/>
            <person name="Pati A."/>
            <person name="Bruce D."/>
            <person name="Detter C."/>
            <person name="Tapia R."/>
            <person name="Goodwin L."/>
            <person name="Chen A."/>
            <person name="Palaniappan K."/>
            <person name="Land M."/>
            <person name="Hauser L."/>
            <person name="Chang Y.J."/>
            <person name="Jeffries C.D."/>
            <person name="Rohde M."/>
            <person name="Goker M."/>
            <person name="Spring S."/>
            <person name="Woyke T."/>
            <person name="Bristow J."/>
            <person name="Eisen J.A."/>
            <person name="Markowitz V."/>
            <person name="Hugenholtz P."/>
            <person name="Kyrpides N.C."/>
            <person name="Klenk H.P."/>
        </authorList>
    </citation>
    <scope>NUCLEOTIDE SEQUENCE [LARGE SCALE GENOMIC DNA]</scope>
    <source>
        <strain evidence="8">ATCC 49924 / DSM 5501 / Z-7288</strain>
    </source>
</reference>
<feature type="binding site" evidence="6">
    <location>
        <position position="161"/>
    </location>
    <ligand>
        <name>S-adenosyl-L-methionine</name>
        <dbReference type="ChEBI" id="CHEBI:59789"/>
    </ligand>
</feature>
<evidence type="ECO:0000313" key="8">
    <source>
        <dbReference type="Proteomes" id="UP000001661"/>
    </source>
</evidence>
<evidence type="ECO:0000256" key="2">
    <source>
        <dbReference type="ARBA" id="ARBA00022490"/>
    </source>
</evidence>
<dbReference type="InterPro" id="IPR029063">
    <property type="entry name" value="SAM-dependent_MTases_sf"/>
</dbReference>
<dbReference type="Gene3D" id="3.40.50.150">
    <property type="entry name" value="Vaccinia Virus protein VP39"/>
    <property type="match status" value="1"/>
</dbReference>
<sequence length="290" mass="32370">MEAKVFTKQKALPAVSSILDDLGVDGLIKEKVKDEVSDDNLMVKFYLPVDKSLEAKLSVLKSKIKHLPDYDIDLGSGRIECESISDQDWRESWKENFKSKQVTDKLVIKPTWEDYQPKPEEKVIEIDPGMAFGTGSHVTTTMCLEAIEEYSSQYSDLLDIGTGTGILSIGAYLLGIEDITAIDIDETAVRIAKENLKLNGISQGVKVEQGNLAEEVDNSYGLVVANLLPHIILDLIPNLRQLIDQEGIFILSGITQEKKKRIKEELKEFSLKVIEVKDSGDWVTLIGERC</sequence>
<dbReference type="KEGG" id="aar:Acear_0606"/>
<dbReference type="Pfam" id="PF06325">
    <property type="entry name" value="PrmA"/>
    <property type="match status" value="1"/>
</dbReference>
<dbReference type="EC" id="2.1.1.-" evidence="6"/>
<feature type="binding site" evidence="6">
    <location>
        <position position="226"/>
    </location>
    <ligand>
        <name>S-adenosyl-L-methionine</name>
        <dbReference type="ChEBI" id="CHEBI:59789"/>
    </ligand>
</feature>
<dbReference type="CDD" id="cd02440">
    <property type="entry name" value="AdoMet_MTases"/>
    <property type="match status" value="1"/>
</dbReference>
<dbReference type="SUPFAM" id="SSF53335">
    <property type="entry name" value="S-adenosyl-L-methionine-dependent methyltransferases"/>
    <property type="match status" value="1"/>
</dbReference>
<dbReference type="AlphaFoldDB" id="D9QV89"/>
<name>D9QV89_ACEAZ</name>